<dbReference type="EMBL" id="JBFSHR010000002">
    <property type="protein sequence ID" value="MEX6428366.1"/>
    <property type="molecule type" value="Genomic_DNA"/>
</dbReference>
<reference evidence="1 2" key="1">
    <citation type="submission" date="2024-07" db="EMBL/GenBank/DDBJ databases">
        <title>Draft Genome Sequence of Ferrimicrobium acidiphilum Strain YE2023, Isolated from a Pulp of Bioleach Reactor.</title>
        <authorList>
            <person name="Elkina Y.A."/>
            <person name="Bulaeva A.G."/>
            <person name="Beletsky A.V."/>
            <person name="Mardanov A.V."/>
        </authorList>
    </citation>
    <scope>NUCLEOTIDE SEQUENCE [LARGE SCALE GENOMIC DNA]</scope>
    <source>
        <strain evidence="1 2">YE2023</strain>
    </source>
</reference>
<evidence type="ECO:0000313" key="2">
    <source>
        <dbReference type="Proteomes" id="UP001560267"/>
    </source>
</evidence>
<accession>A0ABV3Y082</accession>
<proteinExistence type="predicted"/>
<sequence length="99" mass="10896">MLALPRPAQLYHQSNPPCAHEHHPAARIVVVGAYLCQSSLGTMSGKVLLAMSAFQELASSIARKRLDDVGNLERRDMLSQMAMWIVDVDPRTLTLSPNV</sequence>
<gene>
    <name evidence="1" type="ORF">AB6A68_00715</name>
</gene>
<protein>
    <submittedName>
        <fullName evidence="1">Uncharacterized protein</fullName>
    </submittedName>
</protein>
<name>A0ABV3Y082_9ACTN</name>
<evidence type="ECO:0000313" key="1">
    <source>
        <dbReference type="EMBL" id="MEX6428366.1"/>
    </source>
</evidence>
<comment type="caution">
    <text evidence="1">The sequence shown here is derived from an EMBL/GenBank/DDBJ whole genome shotgun (WGS) entry which is preliminary data.</text>
</comment>
<dbReference type="Proteomes" id="UP001560267">
    <property type="component" value="Unassembled WGS sequence"/>
</dbReference>
<organism evidence="1 2">
    <name type="scientific">Ferrimicrobium acidiphilum</name>
    <dbReference type="NCBI Taxonomy" id="121039"/>
    <lineage>
        <taxon>Bacteria</taxon>
        <taxon>Bacillati</taxon>
        <taxon>Actinomycetota</taxon>
        <taxon>Acidimicrobiia</taxon>
        <taxon>Acidimicrobiales</taxon>
        <taxon>Acidimicrobiaceae</taxon>
        <taxon>Ferrimicrobium</taxon>
    </lineage>
</organism>
<keyword evidence="2" id="KW-1185">Reference proteome</keyword>